<sequence length="100" mass="11632">MEDFFLSKGLRVFTFDTNHYDDLVDDRFKLNIGHSLGYLVISEPDFFEKSVLPKILNTEEVIANPIDVVTKEILSESPITFENVLDYGYKNFAVKIYELF</sequence>
<dbReference type="Proteomes" id="UP000001307">
    <property type="component" value="Unassembled WGS sequence"/>
</dbReference>
<proteinExistence type="predicted"/>
<accession>E4XBS6</accession>
<dbReference type="InParanoid" id="E4XBS6"/>
<reference evidence="1 2" key="1">
    <citation type="journal article" date="2010" name="Science">
        <title>Plasticity of animal genome architecture unmasked by rapid evolution of a pelagic tunicate.</title>
        <authorList>
            <person name="Denoeud F."/>
            <person name="Henriet S."/>
            <person name="Mungpakdee S."/>
            <person name="Aury J.M."/>
            <person name="Da Silva C."/>
            <person name="Brinkmann H."/>
            <person name="Mikhaleva J."/>
            <person name="Olsen L.C."/>
            <person name="Jubin C."/>
            <person name="Canestro C."/>
            <person name="Bouquet J.M."/>
            <person name="Danks G."/>
            <person name="Poulain J."/>
            <person name="Campsteijn C."/>
            <person name="Adamski M."/>
            <person name="Cross I."/>
            <person name="Yadetie F."/>
            <person name="Muffato M."/>
            <person name="Louis A."/>
            <person name="Butcher S."/>
            <person name="Tsagkogeorga G."/>
            <person name="Konrad A."/>
            <person name="Singh S."/>
            <person name="Jensen M.F."/>
            <person name="Cong E.H."/>
            <person name="Eikeseth-Otteraa H."/>
            <person name="Noel B."/>
            <person name="Anthouard V."/>
            <person name="Porcel B.M."/>
            <person name="Kachouri-Lafond R."/>
            <person name="Nishino A."/>
            <person name="Ugolini M."/>
            <person name="Chourrout P."/>
            <person name="Nishida H."/>
            <person name="Aasland R."/>
            <person name="Huzurbazar S."/>
            <person name="Westhof E."/>
            <person name="Delsuc F."/>
            <person name="Lehrach H."/>
            <person name="Reinhardt R."/>
            <person name="Weissenbach J."/>
            <person name="Roy S.W."/>
            <person name="Artiguenave F."/>
            <person name="Postlethwait J.H."/>
            <person name="Manak J.R."/>
            <person name="Thompson E.M."/>
            <person name="Jaillon O."/>
            <person name="Du Pasquier L."/>
            <person name="Boudinot P."/>
            <person name="Liberles D.A."/>
            <person name="Volff J.N."/>
            <person name="Philippe H."/>
            <person name="Lenhard B."/>
            <person name="Roest Crollius H."/>
            <person name="Wincker P."/>
            <person name="Chourrout D."/>
        </authorList>
    </citation>
    <scope>NUCLEOTIDE SEQUENCE [LARGE SCALE GENOMIC DNA]</scope>
</reference>
<dbReference type="AlphaFoldDB" id="E4XBS6"/>
<protein>
    <submittedName>
        <fullName evidence="1">Uncharacterized protein</fullName>
    </submittedName>
</protein>
<dbReference type="Pfam" id="PF16690">
    <property type="entry name" value="MMACHC"/>
    <property type="match status" value="1"/>
</dbReference>
<keyword evidence="2" id="KW-1185">Reference proteome</keyword>
<organism evidence="1 2">
    <name type="scientific">Oikopleura dioica</name>
    <name type="common">Tunicate</name>
    <dbReference type="NCBI Taxonomy" id="34765"/>
    <lineage>
        <taxon>Eukaryota</taxon>
        <taxon>Metazoa</taxon>
        <taxon>Chordata</taxon>
        <taxon>Tunicata</taxon>
        <taxon>Appendicularia</taxon>
        <taxon>Copelata</taxon>
        <taxon>Oikopleuridae</taxon>
        <taxon>Oikopleura</taxon>
    </lineage>
</organism>
<dbReference type="EMBL" id="FN653034">
    <property type="protein sequence ID" value="CBY09051.1"/>
    <property type="molecule type" value="Genomic_DNA"/>
</dbReference>
<evidence type="ECO:0000313" key="1">
    <source>
        <dbReference type="EMBL" id="CBY09051.1"/>
    </source>
</evidence>
<dbReference type="OrthoDB" id="409189at2759"/>
<gene>
    <name evidence="1" type="ORF">GSOID_T00006582001</name>
</gene>
<name>E4XBS6_OIKDI</name>
<dbReference type="InterPro" id="IPR032037">
    <property type="entry name" value="MMACHC"/>
</dbReference>
<evidence type="ECO:0000313" key="2">
    <source>
        <dbReference type="Proteomes" id="UP000001307"/>
    </source>
</evidence>